<dbReference type="EMBL" id="QETF01000002">
    <property type="protein sequence ID" value="PWG18180.1"/>
    <property type="molecule type" value="Genomic_DNA"/>
</dbReference>
<sequence length="302" mass="31891">MQDDMEKPQPGSPVTLADELTMVLAPNPSPMTHWGTNTYLLGDSRLAVIDPGPDDARHLAALRAAIRGRPVSHILVTHAHLDHAPLARALSRETGAPVLAFGDASAGRSAVMQDLAKSGLVGGGEGVDTGFCPDETLADGDRIAGDGWTLEALHTPGHMGNHLCFLWEDSAFSGDHVMGWASSLVSPPDGDLTDFMAACHRLAATGVTRLWPGHGGPVTSAQDRIAELIAHRRARETQIRAALVDAPGTAAEIAARVYTDIPPPLLPAAERNVLAHLIDLRERDLAHTETPLTTAARFTATG</sequence>
<dbReference type="InterPro" id="IPR041516">
    <property type="entry name" value="LACTB2_WH"/>
</dbReference>
<dbReference type="SMART" id="SM00849">
    <property type="entry name" value="Lactamase_B"/>
    <property type="match status" value="1"/>
</dbReference>
<evidence type="ECO:0000313" key="3">
    <source>
        <dbReference type="Proteomes" id="UP000245293"/>
    </source>
</evidence>
<dbReference type="Gene3D" id="3.60.15.10">
    <property type="entry name" value="Ribonuclease Z/Hydroxyacylglutathione hydrolase-like"/>
    <property type="match status" value="1"/>
</dbReference>
<dbReference type="InterPro" id="IPR036866">
    <property type="entry name" value="RibonucZ/Hydroxyglut_hydro"/>
</dbReference>
<keyword evidence="3" id="KW-1185">Reference proteome</keyword>
<evidence type="ECO:0000313" key="2">
    <source>
        <dbReference type="EMBL" id="PWG18180.1"/>
    </source>
</evidence>
<dbReference type="OrthoDB" id="9788263at2"/>
<dbReference type="Pfam" id="PF17778">
    <property type="entry name" value="WHD_BLACT"/>
    <property type="match status" value="1"/>
</dbReference>
<dbReference type="Gene3D" id="1.10.10.10">
    <property type="entry name" value="Winged helix-like DNA-binding domain superfamily/Winged helix DNA-binding domain"/>
    <property type="match status" value="1"/>
</dbReference>
<gene>
    <name evidence="2" type="ORF">DFK10_02700</name>
</gene>
<dbReference type="AlphaFoldDB" id="A0A2V1P8S3"/>
<dbReference type="Pfam" id="PF00753">
    <property type="entry name" value="Lactamase_B"/>
    <property type="match status" value="1"/>
</dbReference>
<feature type="domain" description="Metallo-beta-lactamase" evidence="1">
    <location>
        <begin position="35"/>
        <end position="214"/>
    </location>
</feature>
<proteinExistence type="predicted"/>
<keyword evidence="2" id="KW-0378">Hydrolase</keyword>
<name>A0A2V1P8S3_9RHOB</name>
<dbReference type="RefSeq" id="WP_109386316.1">
    <property type="nucleotide sequence ID" value="NZ_QETF01000002.1"/>
</dbReference>
<dbReference type="SUPFAM" id="SSF56281">
    <property type="entry name" value="Metallo-hydrolase/oxidoreductase"/>
    <property type="match status" value="1"/>
</dbReference>
<evidence type="ECO:0000259" key="1">
    <source>
        <dbReference type="SMART" id="SM00849"/>
    </source>
</evidence>
<dbReference type="CDD" id="cd16278">
    <property type="entry name" value="metallo-hydrolase-like_MBL-fold"/>
    <property type="match status" value="1"/>
</dbReference>
<organism evidence="2 3">
    <name type="scientific">Salibaculum griseiflavum</name>
    <dbReference type="NCBI Taxonomy" id="1914409"/>
    <lineage>
        <taxon>Bacteria</taxon>
        <taxon>Pseudomonadati</taxon>
        <taxon>Pseudomonadota</taxon>
        <taxon>Alphaproteobacteria</taxon>
        <taxon>Rhodobacterales</taxon>
        <taxon>Roseobacteraceae</taxon>
        <taxon>Salibaculum</taxon>
    </lineage>
</organism>
<dbReference type="InterPro" id="IPR036388">
    <property type="entry name" value="WH-like_DNA-bd_sf"/>
</dbReference>
<dbReference type="InterPro" id="IPR001279">
    <property type="entry name" value="Metallo-B-lactamas"/>
</dbReference>
<dbReference type="PANTHER" id="PTHR23131:SF0">
    <property type="entry name" value="ENDORIBONUCLEASE LACTB2"/>
    <property type="match status" value="1"/>
</dbReference>
<dbReference type="Proteomes" id="UP000245293">
    <property type="component" value="Unassembled WGS sequence"/>
</dbReference>
<dbReference type="InterPro" id="IPR050662">
    <property type="entry name" value="Sec-metab_biosynth-thioest"/>
</dbReference>
<dbReference type="PANTHER" id="PTHR23131">
    <property type="entry name" value="ENDORIBONUCLEASE LACTB2"/>
    <property type="match status" value="1"/>
</dbReference>
<accession>A0A2V1P8S3</accession>
<protein>
    <submittedName>
        <fullName evidence="2">MBL fold metallo-hydrolase</fullName>
    </submittedName>
</protein>
<reference evidence="3" key="1">
    <citation type="submission" date="2018-05" db="EMBL/GenBank/DDBJ databases">
        <authorList>
            <person name="Du Z."/>
            <person name="Wang X."/>
        </authorList>
    </citation>
    <scope>NUCLEOTIDE SEQUENCE [LARGE SCALE GENOMIC DNA]</scope>
    <source>
        <strain evidence="3">WDS4C29</strain>
    </source>
</reference>
<dbReference type="GO" id="GO:0016787">
    <property type="term" value="F:hydrolase activity"/>
    <property type="evidence" value="ECO:0007669"/>
    <property type="project" value="UniProtKB-KW"/>
</dbReference>
<comment type="caution">
    <text evidence="2">The sequence shown here is derived from an EMBL/GenBank/DDBJ whole genome shotgun (WGS) entry which is preliminary data.</text>
</comment>